<name>A2SI20_METPP</name>
<dbReference type="EMBL" id="CP000555">
    <property type="protein sequence ID" value="ABM95209.1"/>
    <property type="molecule type" value="Genomic_DNA"/>
</dbReference>
<dbReference type="KEGG" id="mpt:Mpe_A2253"/>
<dbReference type="Proteomes" id="UP000000366">
    <property type="component" value="Chromosome"/>
</dbReference>
<evidence type="ECO:0000313" key="2">
    <source>
        <dbReference type="EMBL" id="ABM95209.1"/>
    </source>
</evidence>
<gene>
    <name evidence="2" type="ordered locus">Mpe_A2253</name>
</gene>
<accession>A2SI20</accession>
<proteinExistence type="predicted"/>
<feature type="region of interest" description="Disordered" evidence="1">
    <location>
        <begin position="111"/>
        <end position="155"/>
    </location>
</feature>
<feature type="compositionally biased region" description="Basic residues" evidence="1">
    <location>
        <begin position="139"/>
        <end position="155"/>
    </location>
</feature>
<evidence type="ECO:0000256" key="1">
    <source>
        <dbReference type="SAM" id="MobiDB-lite"/>
    </source>
</evidence>
<dbReference type="STRING" id="420662.Mpe_A2253"/>
<keyword evidence="3" id="KW-1185">Reference proteome</keyword>
<organism evidence="2 3">
    <name type="scientific">Methylibium petroleiphilum (strain ATCC BAA-1232 / LMG 22953 / PM1)</name>
    <dbReference type="NCBI Taxonomy" id="420662"/>
    <lineage>
        <taxon>Bacteria</taxon>
        <taxon>Pseudomonadati</taxon>
        <taxon>Pseudomonadota</taxon>
        <taxon>Betaproteobacteria</taxon>
        <taxon>Burkholderiales</taxon>
        <taxon>Sphaerotilaceae</taxon>
        <taxon>Methylibium</taxon>
    </lineage>
</organism>
<dbReference type="AlphaFoldDB" id="A2SI20"/>
<dbReference type="HOGENOM" id="CLU_1693449_0_0_4"/>
<sequence>MVTKSKSTGAVGRKAVAAKPVKAAPAPGKRAKAAAAPDRADAPKKREKLVRDGFTIPKGEYAALADLKQRAAKLGQAAKKSELLRAGIKLLTELADTRFVSALLAVPTLKTGRPRVSEASVTPAAAPKSTPKAAATRKPATKKPAPRKVVARKRA</sequence>
<feature type="region of interest" description="Disordered" evidence="1">
    <location>
        <begin position="1"/>
        <end position="51"/>
    </location>
</feature>
<feature type="compositionally biased region" description="Low complexity" evidence="1">
    <location>
        <begin position="9"/>
        <end position="37"/>
    </location>
</feature>
<feature type="compositionally biased region" description="Low complexity" evidence="1">
    <location>
        <begin position="119"/>
        <end position="138"/>
    </location>
</feature>
<evidence type="ECO:0000313" key="3">
    <source>
        <dbReference type="Proteomes" id="UP000000366"/>
    </source>
</evidence>
<dbReference type="RefSeq" id="WP_011829846.1">
    <property type="nucleotide sequence ID" value="NC_008825.1"/>
</dbReference>
<dbReference type="eggNOG" id="ENOG5032ZRB">
    <property type="taxonomic scope" value="Bacteria"/>
</dbReference>
<protein>
    <submittedName>
        <fullName evidence="2">Uncharacterized protein</fullName>
    </submittedName>
</protein>
<reference evidence="2 3" key="1">
    <citation type="journal article" date="2007" name="J. Bacteriol.">
        <title>Whole-genome analysis of the methyl tert-butyl ether-degrading beta-proteobacterium Methylibium petroleiphilum PM1.</title>
        <authorList>
            <person name="Kane S.R."/>
            <person name="Chakicherla A.Y."/>
            <person name="Chain P.S.G."/>
            <person name="Schmidt R."/>
            <person name="Shin M.W."/>
            <person name="Legler T.C."/>
            <person name="Scow K.M."/>
            <person name="Larimer F.W."/>
            <person name="Lucas S.M."/>
            <person name="Richardson P.M."/>
            <person name="Hristova K.R."/>
        </authorList>
    </citation>
    <scope>NUCLEOTIDE SEQUENCE [LARGE SCALE GENOMIC DNA]</scope>
    <source>
        <strain evidence="3">ATCC BAA-1232 / LMG 22953 / PM1</strain>
    </source>
</reference>